<proteinExistence type="predicted"/>
<evidence type="ECO:0000256" key="1">
    <source>
        <dbReference type="SAM" id="MobiDB-lite"/>
    </source>
</evidence>
<feature type="region of interest" description="Disordered" evidence="1">
    <location>
        <begin position="22"/>
        <end position="50"/>
    </location>
</feature>
<keyword evidence="3" id="KW-1185">Reference proteome</keyword>
<reference evidence="2 3" key="1">
    <citation type="submission" date="2024-02" db="EMBL/GenBank/DDBJ databases">
        <authorList>
            <consortium name="ELIXIR-Norway"/>
            <consortium name="Elixir Norway"/>
        </authorList>
    </citation>
    <scope>NUCLEOTIDE SEQUENCE [LARGE SCALE GENOMIC DNA]</scope>
</reference>
<evidence type="ECO:0000313" key="3">
    <source>
        <dbReference type="Proteomes" id="UP001497444"/>
    </source>
</evidence>
<gene>
    <name evidence="2" type="ORF">CSSPJE1EN1_LOCUS595</name>
</gene>
<dbReference type="EMBL" id="OZ020096">
    <property type="protein sequence ID" value="CAK9255117.1"/>
    <property type="molecule type" value="Genomic_DNA"/>
</dbReference>
<dbReference type="Proteomes" id="UP001497444">
    <property type="component" value="Chromosome 1"/>
</dbReference>
<sequence>MCALHAPVPFMSHMQLQCGALHTSPNNTNNNNNGRLMISPQQQQQQRSGSKTRVFIFAILSSKVEWRSSTEEEA</sequence>
<evidence type="ECO:0000313" key="2">
    <source>
        <dbReference type="EMBL" id="CAK9255117.1"/>
    </source>
</evidence>
<protein>
    <submittedName>
        <fullName evidence="2">Uncharacterized protein</fullName>
    </submittedName>
</protein>
<accession>A0ABP0VNV3</accession>
<organism evidence="2 3">
    <name type="scientific">Sphagnum jensenii</name>
    <dbReference type="NCBI Taxonomy" id="128206"/>
    <lineage>
        <taxon>Eukaryota</taxon>
        <taxon>Viridiplantae</taxon>
        <taxon>Streptophyta</taxon>
        <taxon>Embryophyta</taxon>
        <taxon>Bryophyta</taxon>
        <taxon>Sphagnophytina</taxon>
        <taxon>Sphagnopsida</taxon>
        <taxon>Sphagnales</taxon>
        <taxon>Sphagnaceae</taxon>
        <taxon>Sphagnum</taxon>
    </lineage>
</organism>
<name>A0ABP0VNV3_9BRYO</name>